<feature type="domain" description="Peptidase M16 C-terminal" evidence="5">
    <location>
        <begin position="199"/>
        <end position="367"/>
    </location>
</feature>
<organism evidence="6 7">
    <name type="scientific">Candidatus Sulfuritelmatomonas gaucii</name>
    <dbReference type="NCBI Taxonomy" id="2043161"/>
    <lineage>
        <taxon>Bacteria</taxon>
        <taxon>Pseudomonadati</taxon>
        <taxon>Acidobacteriota</taxon>
        <taxon>Terriglobia</taxon>
        <taxon>Terriglobales</taxon>
        <taxon>Acidobacteriaceae</taxon>
        <taxon>Candidatus Sulfuritelmatomonas</taxon>
    </lineage>
</organism>
<feature type="region of interest" description="Disordered" evidence="2">
    <location>
        <begin position="689"/>
        <end position="709"/>
    </location>
</feature>
<dbReference type="EC" id="3.4.24.-" evidence="6"/>
<dbReference type="Pfam" id="PF00675">
    <property type="entry name" value="Peptidase_M16"/>
    <property type="match status" value="1"/>
</dbReference>
<dbReference type="Proteomes" id="UP000239735">
    <property type="component" value="Unassembled WGS sequence"/>
</dbReference>
<comment type="similarity">
    <text evidence="1">Belongs to the peptidase M16 family.</text>
</comment>
<reference evidence="7" key="1">
    <citation type="submission" date="2018-02" db="EMBL/GenBank/DDBJ databases">
        <authorList>
            <person name="Hausmann B."/>
        </authorList>
    </citation>
    <scope>NUCLEOTIDE SEQUENCE [LARGE SCALE GENOMIC DNA]</scope>
    <source>
        <strain evidence="7">Peat soil MAG SbA5</strain>
    </source>
</reference>
<dbReference type="AlphaFoldDB" id="A0A2N9L7G5"/>
<evidence type="ECO:0000256" key="1">
    <source>
        <dbReference type="ARBA" id="ARBA00007261"/>
    </source>
</evidence>
<accession>A0A2N9L7G5</accession>
<dbReference type="SUPFAM" id="SSF63411">
    <property type="entry name" value="LuxS/MPP-like metallohydrolase"/>
    <property type="match status" value="4"/>
</dbReference>
<dbReference type="PANTHER" id="PTHR11851:SF49">
    <property type="entry name" value="MITOCHONDRIAL-PROCESSING PEPTIDASE SUBUNIT ALPHA"/>
    <property type="match status" value="1"/>
</dbReference>
<dbReference type="EMBL" id="OKRB01000078">
    <property type="protein sequence ID" value="SPE19237.1"/>
    <property type="molecule type" value="Genomic_DNA"/>
</dbReference>
<keyword evidence="6" id="KW-0378">Hydrolase</keyword>
<evidence type="ECO:0000256" key="2">
    <source>
        <dbReference type="SAM" id="MobiDB-lite"/>
    </source>
</evidence>
<evidence type="ECO:0000313" key="7">
    <source>
        <dbReference type="Proteomes" id="UP000239735"/>
    </source>
</evidence>
<dbReference type="InterPro" id="IPR011765">
    <property type="entry name" value="Pept_M16_N"/>
</dbReference>
<evidence type="ECO:0000313" key="6">
    <source>
        <dbReference type="EMBL" id="SPE19237.1"/>
    </source>
</evidence>
<dbReference type="InterPro" id="IPR007863">
    <property type="entry name" value="Peptidase_M16_C"/>
</dbReference>
<feature type="chain" id="PRO_5014938605" evidence="3">
    <location>
        <begin position="22"/>
        <end position="889"/>
    </location>
</feature>
<proteinExistence type="inferred from homology"/>
<dbReference type="Pfam" id="PF05193">
    <property type="entry name" value="Peptidase_M16_C"/>
    <property type="match status" value="2"/>
</dbReference>
<dbReference type="OrthoDB" id="9811314at2"/>
<evidence type="ECO:0000259" key="5">
    <source>
        <dbReference type="Pfam" id="PF05193"/>
    </source>
</evidence>
<protein>
    <submittedName>
        <fullName evidence="6">Insulinase family protein</fullName>
        <ecNumber evidence="6">3.4.24.-</ecNumber>
    </submittedName>
</protein>
<name>A0A2N9L7G5_9BACT</name>
<feature type="signal peptide" evidence="3">
    <location>
        <begin position="1"/>
        <end position="21"/>
    </location>
</feature>
<feature type="domain" description="Peptidase M16 C-terminal" evidence="5">
    <location>
        <begin position="640"/>
        <end position="820"/>
    </location>
</feature>
<sequence>MKLERLLPLLCLAYVVTPCFAQTTSPAEPDATRATLANGMHVVIVPNKLAPVVTVQANFMVGGNETPDGFPGTAHAQEHMAFRGCAGMSADQTSAIYALLGGENNADTQQNITQYFATVPAADVDVALEAQAACVRGVDDSQAQWEQERGAIEQEVQRDLSNPTYKFVDRLNTAMFAGTPYAHDPLGTKSSFDATTGTMLKSFYDKWYSPSNMILVVVGDVDAAATLAKIKGLFESIPGHPTPQPPTINLQPFQSQSFTIDSNLPYVLGFIAYRMPGTDSPDYAAVQILADVLASQRADLYGMVPAGKALAAEFGVAENYRKASVGYGVVALPSGVDADAAIAEMRQIVTKYATDGVPQDLVDASKQSEIAQAEFQRNSIPGLADVWSGALAAEGRNSPEEDIDAIRKVTLADVNRVAKQYLLNTSTITAILKPVPSGEAVAEKGFGGAEKVTSQPTKSVELPEWAKGSLEEIKPPASYVPVSDTRLANGIRLIVRTDTTSPTVTVVGEVDHNSDLQTPAGEDGLSSVLDQLYSYGTQTLDRLTFQKALDDIAANESAGYRFSLTVLKQYFSRGVELLADNELHPALPEQAFQITRGQTAQFVAGNLQSPGYRTSRALDKALVPLGDPILRETTPATLGNVTLDEVKQYHDATVRPDLTTIVIIGDVTPEEARTVIEKWFGDWKATGTKPNTTLPPVQENKPSAVNVPDQQSVQDQVTLAEQINLNRFDPEYYPLELGNHVLGGGFYATRLYHDLRQVAGYVYNVDVSLNASKTRATYSVQYGCDAQNVSKARALIVRDLDQMRTADVSPDELHQAKALLLRQIPLSASSEDALAGGLLGRAIIGLPLDEPVLAAKKYMALTADDVKNALAKEINTSNLVQVVRGPAPQ</sequence>
<feature type="domain" description="Peptidase M16 N-terminal" evidence="4">
    <location>
        <begin position="43"/>
        <end position="185"/>
    </location>
</feature>
<evidence type="ECO:0000256" key="3">
    <source>
        <dbReference type="SAM" id="SignalP"/>
    </source>
</evidence>
<keyword evidence="3" id="KW-0732">Signal</keyword>
<dbReference type="GO" id="GO:0046872">
    <property type="term" value="F:metal ion binding"/>
    <property type="evidence" value="ECO:0007669"/>
    <property type="project" value="InterPro"/>
</dbReference>
<dbReference type="PANTHER" id="PTHR11851">
    <property type="entry name" value="METALLOPROTEASE"/>
    <property type="match status" value="1"/>
</dbReference>
<dbReference type="GO" id="GO:0016787">
    <property type="term" value="F:hydrolase activity"/>
    <property type="evidence" value="ECO:0007669"/>
    <property type="project" value="UniProtKB-KW"/>
</dbReference>
<evidence type="ECO:0000259" key="4">
    <source>
        <dbReference type="Pfam" id="PF00675"/>
    </source>
</evidence>
<dbReference type="Gene3D" id="3.30.830.10">
    <property type="entry name" value="Metalloenzyme, LuxS/M16 peptidase-like"/>
    <property type="match status" value="4"/>
</dbReference>
<dbReference type="InterPro" id="IPR011249">
    <property type="entry name" value="Metalloenz_LuxS/M16"/>
</dbReference>
<dbReference type="InterPro" id="IPR050361">
    <property type="entry name" value="MPP/UQCRC_Complex"/>
</dbReference>
<gene>
    <name evidence="6" type="ORF">SBA5_220083</name>
</gene>